<evidence type="ECO:0000259" key="13">
    <source>
        <dbReference type="PROSITE" id="PS51015"/>
    </source>
</evidence>
<dbReference type="Pfam" id="PF05033">
    <property type="entry name" value="Pre-SET"/>
    <property type="match status" value="1"/>
</dbReference>
<organism evidence="14 15">
    <name type="scientific">Dendrobium chrysotoxum</name>
    <name type="common">Orchid</name>
    <dbReference type="NCBI Taxonomy" id="161865"/>
    <lineage>
        <taxon>Eukaryota</taxon>
        <taxon>Viridiplantae</taxon>
        <taxon>Streptophyta</taxon>
        <taxon>Embryophyta</taxon>
        <taxon>Tracheophyta</taxon>
        <taxon>Spermatophyta</taxon>
        <taxon>Magnoliopsida</taxon>
        <taxon>Liliopsida</taxon>
        <taxon>Asparagales</taxon>
        <taxon>Orchidaceae</taxon>
        <taxon>Epidendroideae</taxon>
        <taxon>Malaxideae</taxon>
        <taxon>Dendrobiinae</taxon>
        <taxon>Dendrobium</taxon>
    </lineage>
</organism>
<dbReference type="SUPFAM" id="SSF82199">
    <property type="entry name" value="SET domain"/>
    <property type="match status" value="1"/>
</dbReference>
<dbReference type="PANTHER" id="PTHR45660">
    <property type="entry name" value="HISTONE-LYSINE N-METHYLTRANSFERASE SETMAR"/>
    <property type="match status" value="1"/>
</dbReference>
<dbReference type="EMBL" id="JAGFBR010000009">
    <property type="protein sequence ID" value="KAH0462318.1"/>
    <property type="molecule type" value="Genomic_DNA"/>
</dbReference>
<evidence type="ECO:0000256" key="2">
    <source>
        <dbReference type="ARBA" id="ARBA00022454"/>
    </source>
</evidence>
<dbReference type="PROSITE" id="PS51575">
    <property type="entry name" value="SAM_MT43_SUVAR39_2"/>
    <property type="match status" value="1"/>
</dbReference>
<evidence type="ECO:0000259" key="11">
    <source>
        <dbReference type="PROSITE" id="PS50867"/>
    </source>
</evidence>
<evidence type="ECO:0000259" key="10">
    <source>
        <dbReference type="PROSITE" id="PS50280"/>
    </source>
</evidence>
<dbReference type="GO" id="GO:0005694">
    <property type="term" value="C:chromosome"/>
    <property type="evidence" value="ECO:0007669"/>
    <property type="project" value="UniProtKB-SubCell"/>
</dbReference>
<dbReference type="InterPro" id="IPR001214">
    <property type="entry name" value="SET_dom"/>
</dbReference>
<keyword evidence="15" id="KW-1185">Reference proteome</keyword>
<feature type="compositionally biased region" description="Basic residues" evidence="9">
    <location>
        <begin position="115"/>
        <end position="125"/>
    </location>
</feature>
<dbReference type="Gene3D" id="2.30.280.10">
    <property type="entry name" value="SRA-YDG"/>
    <property type="match status" value="1"/>
</dbReference>
<protein>
    <recommendedName>
        <fullName evidence="16">Histone-lysine N-methyltransferase</fullName>
    </recommendedName>
</protein>
<evidence type="ECO:0000256" key="6">
    <source>
        <dbReference type="ARBA" id="ARBA00022853"/>
    </source>
</evidence>
<dbReference type="GO" id="GO:0042054">
    <property type="term" value="F:histone methyltransferase activity"/>
    <property type="evidence" value="ECO:0007669"/>
    <property type="project" value="InterPro"/>
</dbReference>
<feature type="domain" description="Post-SET" evidence="12">
    <location>
        <begin position="637"/>
        <end position="653"/>
    </location>
</feature>
<dbReference type="InterPro" id="IPR003105">
    <property type="entry name" value="SRA_YDG"/>
</dbReference>
<dbReference type="Proteomes" id="UP000775213">
    <property type="component" value="Unassembled WGS sequence"/>
</dbReference>
<keyword evidence="6" id="KW-0156">Chromatin regulator</keyword>
<comment type="subcellular location">
    <subcellularLocation>
        <location evidence="1">Chromosome</location>
    </subcellularLocation>
    <subcellularLocation>
        <location evidence="8">Nucleus</location>
    </subcellularLocation>
</comment>
<dbReference type="InterPro" id="IPR015947">
    <property type="entry name" value="PUA-like_sf"/>
</dbReference>
<evidence type="ECO:0000256" key="8">
    <source>
        <dbReference type="PROSITE-ProRule" id="PRU00358"/>
    </source>
</evidence>
<evidence type="ECO:0000259" key="12">
    <source>
        <dbReference type="PROSITE" id="PS50868"/>
    </source>
</evidence>
<dbReference type="SMART" id="SM00468">
    <property type="entry name" value="PreSET"/>
    <property type="match status" value="1"/>
</dbReference>
<gene>
    <name evidence="14" type="ORF">IEQ34_009893</name>
</gene>
<reference evidence="14 15" key="1">
    <citation type="journal article" date="2021" name="Hortic Res">
        <title>Chromosome-scale assembly of the Dendrobium chrysotoxum genome enhances the understanding of orchid evolution.</title>
        <authorList>
            <person name="Zhang Y."/>
            <person name="Zhang G.Q."/>
            <person name="Zhang D."/>
            <person name="Liu X.D."/>
            <person name="Xu X.Y."/>
            <person name="Sun W.H."/>
            <person name="Yu X."/>
            <person name="Zhu X."/>
            <person name="Wang Z.W."/>
            <person name="Zhao X."/>
            <person name="Zhong W.Y."/>
            <person name="Chen H."/>
            <person name="Yin W.L."/>
            <person name="Huang T."/>
            <person name="Niu S.C."/>
            <person name="Liu Z.J."/>
        </authorList>
    </citation>
    <scope>NUCLEOTIDE SEQUENCE [LARGE SCALE GENOMIC DNA]</scope>
    <source>
        <strain evidence="14">Lindl</strain>
    </source>
</reference>
<dbReference type="SMART" id="SM00466">
    <property type="entry name" value="SRA"/>
    <property type="match status" value="1"/>
</dbReference>
<dbReference type="InterPro" id="IPR025794">
    <property type="entry name" value="H3-K9-MeTrfase_plant"/>
</dbReference>
<dbReference type="PROSITE" id="PS50868">
    <property type="entry name" value="POST_SET"/>
    <property type="match status" value="1"/>
</dbReference>
<dbReference type="InterPro" id="IPR051357">
    <property type="entry name" value="H3K9_HMTase_SUVAR3-9"/>
</dbReference>
<keyword evidence="2" id="KW-0158">Chromosome</keyword>
<dbReference type="PROSITE" id="PS50867">
    <property type="entry name" value="PRE_SET"/>
    <property type="match status" value="1"/>
</dbReference>
<dbReference type="AlphaFoldDB" id="A0AAV7H3Q5"/>
<dbReference type="PANTHER" id="PTHR45660:SF13">
    <property type="entry name" value="HISTONE-LYSINE N-METHYLTRANSFERASE SETMAR"/>
    <property type="match status" value="1"/>
</dbReference>
<feature type="domain" description="Pre-SET" evidence="11">
    <location>
        <begin position="444"/>
        <end position="505"/>
    </location>
</feature>
<feature type="domain" description="SET" evidence="10">
    <location>
        <begin position="508"/>
        <end position="622"/>
    </location>
</feature>
<dbReference type="GO" id="GO:0032259">
    <property type="term" value="P:methylation"/>
    <property type="evidence" value="ECO:0007669"/>
    <property type="project" value="UniProtKB-KW"/>
</dbReference>
<evidence type="ECO:0000256" key="1">
    <source>
        <dbReference type="ARBA" id="ARBA00004286"/>
    </source>
</evidence>
<evidence type="ECO:0000256" key="9">
    <source>
        <dbReference type="SAM" id="MobiDB-lite"/>
    </source>
</evidence>
<keyword evidence="7 8" id="KW-0539">Nucleus</keyword>
<dbReference type="SMART" id="SM00317">
    <property type="entry name" value="SET"/>
    <property type="match status" value="1"/>
</dbReference>
<dbReference type="GO" id="GO:0008270">
    <property type="term" value="F:zinc ion binding"/>
    <property type="evidence" value="ECO:0007669"/>
    <property type="project" value="InterPro"/>
</dbReference>
<feature type="compositionally biased region" description="Basic residues" evidence="9">
    <location>
        <begin position="141"/>
        <end position="151"/>
    </location>
</feature>
<dbReference type="InterPro" id="IPR003616">
    <property type="entry name" value="Post-SET_dom"/>
</dbReference>
<proteinExistence type="predicted"/>
<dbReference type="GO" id="GO:0005634">
    <property type="term" value="C:nucleus"/>
    <property type="evidence" value="ECO:0007669"/>
    <property type="project" value="UniProtKB-SubCell"/>
</dbReference>
<feature type="region of interest" description="Disordered" evidence="9">
    <location>
        <begin position="63"/>
        <end position="153"/>
    </location>
</feature>
<keyword evidence="3" id="KW-0489">Methyltransferase</keyword>
<evidence type="ECO:0000256" key="5">
    <source>
        <dbReference type="ARBA" id="ARBA00022691"/>
    </source>
</evidence>
<evidence type="ECO:0008006" key="16">
    <source>
        <dbReference type="Google" id="ProtNLM"/>
    </source>
</evidence>
<evidence type="ECO:0000256" key="3">
    <source>
        <dbReference type="ARBA" id="ARBA00022603"/>
    </source>
</evidence>
<dbReference type="Pfam" id="PF02182">
    <property type="entry name" value="SAD_SRA"/>
    <property type="match status" value="1"/>
</dbReference>
<dbReference type="InterPro" id="IPR007728">
    <property type="entry name" value="Pre-SET_dom"/>
</dbReference>
<evidence type="ECO:0000313" key="15">
    <source>
        <dbReference type="Proteomes" id="UP000775213"/>
    </source>
</evidence>
<dbReference type="GO" id="GO:0003690">
    <property type="term" value="F:double-stranded DNA binding"/>
    <property type="evidence" value="ECO:0007669"/>
    <property type="project" value="TreeGrafter"/>
</dbReference>
<evidence type="ECO:0000256" key="4">
    <source>
        <dbReference type="ARBA" id="ARBA00022679"/>
    </source>
</evidence>
<dbReference type="InterPro" id="IPR036987">
    <property type="entry name" value="SRA-YDG_sf"/>
</dbReference>
<sequence length="732" mass="81332">MEAQPVSSQEDVVLDAKPLRSLAPMFPAPYGFNTTFTSFGSAPAVCVSPFGGSSSSGGGFPPFFFSPEPANRQKGAASAGRASNRTPAANGSYHSDQINLEDDPDYTIHTTTSGRKIKRPKNLKKYKVDDSDSESAEGSGKKKSQIRRKPKKAPELALIPSSLLDARNSAEEILMTFDALRRKILQLDEANDASKRSYLRAGAIMMSNDLRANIVKRIGPVPGVEIGDIFYFRIEMCLVGLHAQIMGGIDYMLPRLSDMDEPLAISIVSAGGYENDEGDTNVLIYTGQGGGCSSKYDKNQLVDQKLERGNLALERSSHRGNLVRVIRSAKDMNLINGRIYIYDGLYKIQETWVEKAKAGNNVFKYKLFREPEQPEGIAVWKNTEKWKANPSSRGGVILPDISSGIETFPVFLVNEVDNEKGPSHFTYATKVKYLKPINTMRPLPGCRCISVCLPGDASCSCAQQNGGNLPYCANGFVVSRKHVLYECNSLCSCSVNCRNRVTQKGVNLHFEVFRTRDRGWGLRSWDPIRAGNYIDEKTLKWNHGPELLGEPSINESDVFKPLPIIISSRNVGNVARFMNHSCSPNVFWQPVLHDHNEGDYPHIMFFAMKHIPPMMELTFDYGLNIENAVWNAAGTRQPKKCLCGSPKCRGFFRNAKLNKIFDELVVLGNWPISVVIGETIQENHSKLDHNLDGDVLLRRNFSCKKRTLEGLFPVDSKLINCYVVAIGSIYMV</sequence>
<keyword evidence="5" id="KW-0949">S-adenosyl-L-methionine</keyword>
<dbReference type="InterPro" id="IPR046341">
    <property type="entry name" value="SET_dom_sf"/>
</dbReference>
<name>A0AAV7H3Q5_DENCH</name>
<dbReference type="PROSITE" id="PS51015">
    <property type="entry name" value="YDG"/>
    <property type="match status" value="1"/>
</dbReference>
<feature type="domain" description="YDG" evidence="13">
    <location>
        <begin position="219"/>
        <end position="369"/>
    </location>
</feature>
<dbReference type="PROSITE" id="PS50280">
    <property type="entry name" value="SET"/>
    <property type="match status" value="1"/>
</dbReference>
<evidence type="ECO:0000256" key="7">
    <source>
        <dbReference type="ARBA" id="ARBA00023242"/>
    </source>
</evidence>
<evidence type="ECO:0000313" key="14">
    <source>
        <dbReference type="EMBL" id="KAH0462318.1"/>
    </source>
</evidence>
<comment type="caution">
    <text evidence="14">The sequence shown here is derived from an EMBL/GenBank/DDBJ whole genome shotgun (WGS) entry which is preliminary data.</text>
</comment>
<dbReference type="SUPFAM" id="SSF88697">
    <property type="entry name" value="PUA domain-like"/>
    <property type="match status" value="1"/>
</dbReference>
<feature type="compositionally biased region" description="Polar residues" evidence="9">
    <location>
        <begin position="81"/>
        <end position="98"/>
    </location>
</feature>
<dbReference type="Gene3D" id="2.170.270.10">
    <property type="entry name" value="SET domain"/>
    <property type="match status" value="1"/>
</dbReference>
<accession>A0AAV7H3Q5</accession>
<keyword evidence="4" id="KW-0808">Transferase</keyword>
<dbReference type="Pfam" id="PF00856">
    <property type="entry name" value="SET"/>
    <property type="match status" value="1"/>
</dbReference>